<evidence type="ECO:0000313" key="2">
    <source>
        <dbReference type="Proteomes" id="UP000290759"/>
    </source>
</evidence>
<dbReference type="OrthoDB" id="5918636at2"/>
<dbReference type="AlphaFoldDB" id="A0A4Q2TZ75"/>
<protein>
    <submittedName>
        <fullName evidence="1">DUF4238 domain-containing protein</fullName>
    </submittedName>
</protein>
<gene>
    <name evidence="1" type="ORF">D3273_24390</name>
</gene>
<sequence>MLQTEIAKKHHFIPEFYLKRWASRDRKLVEFRKQFQGVVKPKRKYPTETGYLRLGYALQGLSPDHASMLEEQFFKPVDTRASLALDKIEAGVIAFTGAERVAWAQFVLSLVHRQPHRIEQIRQMFQGVTLEISKADQRRWRRERRPHDPKQFVDAMRSDWETDADAWQRRSMKMMVDSICSPKIGNHIVHMRWGVITMPPFIPALLTSDMPVHWYGTLTSAGCHLLLPVGPKRVFYAVNSVEMETRLRAHPAAKFVHFLNEQTVRRAANCVYGLSEGWIDYIQERMGVDPLPNTGDAAYIMPTPKRLKEMRRGLTRSTG</sequence>
<accession>A0A4Q2TZ75</accession>
<dbReference type="RefSeq" id="WP_129229570.1">
    <property type="nucleotide sequence ID" value="NZ_QYBB01000055.1"/>
</dbReference>
<evidence type="ECO:0000313" key="1">
    <source>
        <dbReference type="EMBL" id="RYC29382.1"/>
    </source>
</evidence>
<organism evidence="1 2">
    <name type="scientific">Lichenibacterium minor</name>
    <dbReference type="NCBI Taxonomy" id="2316528"/>
    <lineage>
        <taxon>Bacteria</taxon>
        <taxon>Pseudomonadati</taxon>
        <taxon>Pseudomonadota</taxon>
        <taxon>Alphaproteobacteria</taxon>
        <taxon>Hyphomicrobiales</taxon>
        <taxon>Lichenihabitantaceae</taxon>
        <taxon>Lichenibacterium</taxon>
    </lineage>
</organism>
<reference evidence="1 2" key="2">
    <citation type="submission" date="2019-02" db="EMBL/GenBank/DDBJ databases">
        <title>'Lichenibacterium ramalinii' gen. nov. sp. nov., 'Lichenibacterium minor' gen. nov. sp. nov.</title>
        <authorList>
            <person name="Pankratov T."/>
        </authorList>
    </citation>
    <scope>NUCLEOTIDE SEQUENCE [LARGE SCALE GENOMIC DNA]</scope>
    <source>
        <strain evidence="1 2">RmlP026</strain>
    </source>
</reference>
<dbReference type="EMBL" id="QYBB01000055">
    <property type="protein sequence ID" value="RYC29382.1"/>
    <property type="molecule type" value="Genomic_DNA"/>
</dbReference>
<comment type="caution">
    <text evidence="1">The sequence shown here is derived from an EMBL/GenBank/DDBJ whole genome shotgun (WGS) entry which is preliminary data.</text>
</comment>
<dbReference type="InterPro" id="IPR025332">
    <property type="entry name" value="DUF4238"/>
</dbReference>
<dbReference type="Proteomes" id="UP000290759">
    <property type="component" value="Unassembled WGS sequence"/>
</dbReference>
<proteinExistence type="predicted"/>
<keyword evidence="2" id="KW-1185">Reference proteome</keyword>
<reference evidence="1 2" key="1">
    <citation type="submission" date="2018-12" db="EMBL/GenBank/DDBJ databases">
        <authorList>
            <person name="Grouzdev D.S."/>
            <person name="Krutkina M.S."/>
        </authorList>
    </citation>
    <scope>NUCLEOTIDE SEQUENCE [LARGE SCALE GENOMIC DNA]</scope>
    <source>
        <strain evidence="1 2">RmlP026</strain>
    </source>
</reference>
<dbReference type="Pfam" id="PF14022">
    <property type="entry name" value="DUF4238"/>
    <property type="match status" value="1"/>
</dbReference>
<name>A0A4Q2TZ75_9HYPH</name>